<dbReference type="PANTHER" id="PTHR24366">
    <property type="entry name" value="IG(IMMUNOGLOBULIN) AND LRR(LEUCINE RICH REPEAT) DOMAINS"/>
    <property type="match status" value="1"/>
</dbReference>
<dbReference type="PANTHER" id="PTHR24366:SF158">
    <property type="entry name" value="PLATELET GLYCOPROTEIN IB ALPHA CHAIN-LIKE-RELATED"/>
    <property type="match status" value="1"/>
</dbReference>
<dbReference type="AlphaFoldDB" id="A0A5C6NQA0"/>
<dbReference type="Proteomes" id="UP000324091">
    <property type="component" value="Chromosome 18"/>
</dbReference>
<comment type="caution">
    <text evidence="4">The sequence shown here is derived from an EMBL/GenBank/DDBJ whole genome shotgun (WGS) entry which is preliminary data.</text>
</comment>
<name>A0A5C6NQA0_9TELE</name>
<evidence type="ECO:0000256" key="2">
    <source>
        <dbReference type="ARBA" id="ARBA00022737"/>
    </source>
</evidence>
<keyword evidence="5" id="KW-1185">Reference proteome</keyword>
<evidence type="ECO:0000313" key="5">
    <source>
        <dbReference type="Proteomes" id="UP000324091"/>
    </source>
</evidence>
<dbReference type="Pfam" id="PF13855">
    <property type="entry name" value="LRR_8"/>
    <property type="match status" value="1"/>
</dbReference>
<evidence type="ECO:0000256" key="3">
    <source>
        <dbReference type="SAM" id="MobiDB-lite"/>
    </source>
</evidence>
<organism evidence="4 5">
    <name type="scientific">Takifugu flavidus</name>
    <name type="common">sansaifugu</name>
    <dbReference type="NCBI Taxonomy" id="433684"/>
    <lineage>
        <taxon>Eukaryota</taxon>
        <taxon>Metazoa</taxon>
        <taxon>Chordata</taxon>
        <taxon>Craniata</taxon>
        <taxon>Vertebrata</taxon>
        <taxon>Euteleostomi</taxon>
        <taxon>Actinopterygii</taxon>
        <taxon>Neopterygii</taxon>
        <taxon>Teleostei</taxon>
        <taxon>Neoteleostei</taxon>
        <taxon>Acanthomorphata</taxon>
        <taxon>Eupercaria</taxon>
        <taxon>Tetraodontiformes</taxon>
        <taxon>Tetradontoidea</taxon>
        <taxon>Tetraodontidae</taxon>
        <taxon>Takifugu</taxon>
    </lineage>
</organism>
<dbReference type="PROSITE" id="PS51450">
    <property type="entry name" value="LRR"/>
    <property type="match status" value="1"/>
</dbReference>
<dbReference type="Gene3D" id="3.80.10.10">
    <property type="entry name" value="Ribonuclease Inhibitor"/>
    <property type="match status" value="1"/>
</dbReference>
<evidence type="ECO:0000313" key="4">
    <source>
        <dbReference type="EMBL" id="TWW69423.1"/>
    </source>
</evidence>
<dbReference type="InterPro" id="IPR032675">
    <property type="entry name" value="LRR_dom_sf"/>
</dbReference>
<feature type="region of interest" description="Disordered" evidence="3">
    <location>
        <begin position="190"/>
        <end position="209"/>
    </location>
</feature>
<proteinExistence type="predicted"/>
<dbReference type="SMART" id="SM00369">
    <property type="entry name" value="LRR_TYP"/>
    <property type="match status" value="4"/>
</dbReference>
<keyword evidence="2" id="KW-0677">Repeat</keyword>
<keyword evidence="1" id="KW-0433">Leucine-rich repeat</keyword>
<sequence>MFIMALHGLEHLDSIEKLDLSWNQLLWVGSGVFRGLSRLRQLYLHNNRLSVVQQGSLDLLPGLEVLNLSNNNISWIDGEALAPLYSLAILALEGNNLHHLKFKTFLSLHTTATHITLSANPWNCDCELHRFFSKILYVRHLHVDDYRNVTCRDPPQLAGSSLSWVDSQHLAGGNSHGACDHSDCHGDGRGSCSDGGAEQEEEQWKEVGC</sequence>
<dbReference type="EMBL" id="RHFK02000010">
    <property type="protein sequence ID" value="TWW69423.1"/>
    <property type="molecule type" value="Genomic_DNA"/>
</dbReference>
<gene>
    <name evidence="4" type="ORF">D4764_18G0002290</name>
</gene>
<dbReference type="InterPro" id="IPR001611">
    <property type="entry name" value="Leu-rich_rpt"/>
</dbReference>
<reference evidence="4 5" key="1">
    <citation type="submission" date="2019-04" db="EMBL/GenBank/DDBJ databases">
        <title>Chromosome genome assembly for Takifugu flavidus.</title>
        <authorList>
            <person name="Xiao S."/>
        </authorList>
    </citation>
    <scope>NUCLEOTIDE SEQUENCE [LARGE SCALE GENOMIC DNA]</scope>
    <source>
        <strain evidence="4">HTHZ2018</strain>
        <tissue evidence="4">Muscle</tissue>
    </source>
</reference>
<protein>
    <submittedName>
        <fullName evidence="4">Uncharacterized protein</fullName>
    </submittedName>
</protein>
<dbReference type="InterPro" id="IPR003591">
    <property type="entry name" value="Leu-rich_rpt_typical-subtyp"/>
</dbReference>
<dbReference type="SUPFAM" id="SSF52058">
    <property type="entry name" value="L domain-like"/>
    <property type="match status" value="1"/>
</dbReference>
<accession>A0A5C6NQA0</accession>
<evidence type="ECO:0000256" key="1">
    <source>
        <dbReference type="ARBA" id="ARBA00022614"/>
    </source>
</evidence>